<accession>A0A6A6L834</accession>
<dbReference type="Proteomes" id="UP000467840">
    <property type="component" value="Chromosome 18"/>
</dbReference>
<dbReference type="InterPro" id="IPR002156">
    <property type="entry name" value="RNaseH_domain"/>
</dbReference>
<evidence type="ECO:0000256" key="1">
    <source>
        <dbReference type="SAM" id="MobiDB-lite"/>
    </source>
</evidence>
<dbReference type="GO" id="GO:0003676">
    <property type="term" value="F:nucleic acid binding"/>
    <property type="evidence" value="ECO:0007669"/>
    <property type="project" value="InterPro"/>
</dbReference>
<proteinExistence type="predicted"/>
<evidence type="ECO:0000313" key="3">
    <source>
        <dbReference type="EMBL" id="KAF2297580.1"/>
    </source>
</evidence>
<feature type="region of interest" description="Disordered" evidence="1">
    <location>
        <begin position="92"/>
        <end position="126"/>
    </location>
</feature>
<evidence type="ECO:0000259" key="2">
    <source>
        <dbReference type="Pfam" id="PF13456"/>
    </source>
</evidence>
<reference evidence="3 4" key="1">
    <citation type="journal article" date="2020" name="Mol. Plant">
        <title>The Chromosome-Based Rubber Tree Genome Provides New Insights into Spurge Genome Evolution and Rubber Biosynthesis.</title>
        <authorList>
            <person name="Liu J."/>
            <person name="Shi C."/>
            <person name="Shi C.C."/>
            <person name="Li W."/>
            <person name="Zhang Q.J."/>
            <person name="Zhang Y."/>
            <person name="Li K."/>
            <person name="Lu H.F."/>
            <person name="Shi C."/>
            <person name="Zhu S.T."/>
            <person name="Xiao Z.Y."/>
            <person name="Nan H."/>
            <person name="Yue Y."/>
            <person name="Zhu X.G."/>
            <person name="Wu Y."/>
            <person name="Hong X.N."/>
            <person name="Fan G.Y."/>
            <person name="Tong Y."/>
            <person name="Zhang D."/>
            <person name="Mao C.L."/>
            <person name="Liu Y.L."/>
            <person name="Hao S.J."/>
            <person name="Liu W.Q."/>
            <person name="Lv M.Q."/>
            <person name="Zhang H.B."/>
            <person name="Liu Y."/>
            <person name="Hu-Tang G.R."/>
            <person name="Wang J.P."/>
            <person name="Wang J.H."/>
            <person name="Sun Y.H."/>
            <person name="Ni S.B."/>
            <person name="Chen W.B."/>
            <person name="Zhang X.C."/>
            <person name="Jiao Y.N."/>
            <person name="Eichler E.E."/>
            <person name="Li G.H."/>
            <person name="Liu X."/>
            <person name="Gao L.Z."/>
        </authorList>
    </citation>
    <scope>NUCLEOTIDE SEQUENCE [LARGE SCALE GENOMIC DNA]</scope>
    <source>
        <strain evidence="4">cv. GT1</strain>
        <tissue evidence="3">Leaf</tissue>
    </source>
</reference>
<feature type="domain" description="RNase H type-1" evidence="2">
    <location>
        <begin position="170"/>
        <end position="227"/>
    </location>
</feature>
<comment type="caution">
    <text evidence="3">The sequence shown here is derived from an EMBL/GenBank/DDBJ whole genome shotgun (WGS) entry which is preliminary data.</text>
</comment>
<keyword evidence="4" id="KW-1185">Reference proteome</keyword>
<dbReference type="EMBL" id="JAAGAX010000012">
    <property type="protein sequence ID" value="KAF2297580.1"/>
    <property type="molecule type" value="Genomic_DNA"/>
</dbReference>
<evidence type="ECO:0000313" key="4">
    <source>
        <dbReference type="Proteomes" id="UP000467840"/>
    </source>
</evidence>
<organism evidence="3 4">
    <name type="scientific">Hevea brasiliensis</name>
    <name type="common">Para rubber tree</name>
    <name type="synonym">Siphonia brasiliensis</name>
    <dbReference type="NCBI Taxonomy" id="3981"/>
    <lineage>
        <taxon>Eukaryota</taxon>
        <taxon>Viridiplantae</taxon>
        <taxon>Streptophyta</taxon>
        <taxon>Embryophyta</taxon>
        <taxon>Tracheophyta</taxon>
        <taxon>Spermatophyta</taxon>
        <taxon>Magnoliopsida</taxon>
        <taxon>eudicotyledons</taxon>
        <taxon>Gunneridae</taxon>
        <taxon>Pentapetalae</taxon>
        <taxon>rosids</taxon>
        <taxon>fabids</taxon>
        <taxon>Malpighiales</taxon>
        <taxon>Euphorbiaceae</taxon>
        <taxon>Crotonoideae</taxon>
        <taxon>Micrandreae</taxon>
        <taxon>Hevea</taxon>
    </lineage>
</organism>
<dbReference type="AlphaFoldDB" id="A0A6A6L834"/>
<gene>
    <name evidence="3" type="ORF">GH714_042373</name>
</gene>
<name>A0A6A6L834_HEVBR</name>
<dbReference type="Pfam" id="PF13456">
    <property type="entry name" value="RVT_3"/>
    <property type="match status" value="1"/>
</dbReference>
<sequence length="241" mass="26268">MRCFSCLGPKNPSSRDIIIKQNGKIIKAKQGTLVKHIVASHPNHIVLQAESKSSVPSFLLGCCNENEMFFVVAEGQALSKFETLKTLVRSRKDGGGGCSGRVGDRKKQLSPGNSSDKNGNRKLPQQLKNNASFEYKKLPWKPALHTIPEIQSPQNFQQLGGSLGKGGYVDATIFSAHNRTGFSALLRDSKGCFVVAVSGFWNGCLTPHMVEALSLREALSWLLDHRLANRAAHALARDTVS</sequence>
<protein>
    <recommendedName>
        <fullName evidence="2">RNase H type-1 domain-containing protein</fullName>
    </recommendedName>
</protein>
<dbReference type="GO" id="GO:0004523">
    <property type="term" value="F:RNA-DNA hybrid ribonuclease activity"/>
    <property type="evidence" value="ECO:0007669"/>
    <property type="project" value="InterPro"/>
</dbReference>